<dbReference type="InterPro" id="IPR029021">
    <property type="entry name" value="Prot-tyrosine_phosphatase-like"/>
</dbReference>
<dbReference type="GO" id="GO:0004725">
    <property type="term" value="F:protein tyrosine phosphatase activity"/>
    <property type="evidence" value="ECO:0007669"/>
    <property type="project" value="UniProtKB-EC"/>
</dbReference>
<keyword evidence="8" id="KW-1185">Reference proteome</keyword>
<evidence type="ECO:0000256" key="2">
    <source>
        <dbReference type="ARBA" id="ARBA00013064"/>
    </source>
</evidence>
<dbReference type="HOGENOM" id="CLU_027074_6_0_1"/>
<name>A0A0D2CLJ3_9EURO</name>
<dbReference type="Gene3D" id="3.90.190.10">
    <property type="entry name" value="Protein tyrosine phosphatase superfamily"/>
    <property type="match status" value="1"/>
</dbReference>
<dbReference type="SMART" id="SM00195">
    <property type="entry name" value="DSPc"/>
    <property type="match status" value="1"/>
</dbReference>
<dbReference type="PANTHER" id="PTHR45848">
    <property type="entry name" value="DUAL SPECIFICITY PROTEIN PHOSPHATASE 12 FAMILY MEMBER"/>
    <property type="match status" value="1"/>
</dbReference>
<dbReference type="CDD" id="cd14498">
    <property type="entry name" value="DSP"/>
    <property type="match status" value="1"/>
</dbReference>
<evidence type="ECO:0000256" key="4">
    <source>
        <dbReference type="ARBA" id="ARBA00022912"/>
    </source>
</evidence>
<evidence type="ECO:0000313" key="8">
    <source>
        <dbReference type="Proteomes" id="UP000054266"/>
    </source>
</evidence>
<dbReference type="GO" id="GO:0008138">
    <property type="term" value="F:protein tyrosine/serine/threonine phosphatase activity"/>
    <property type="evidence" value="ECO:0007669"/>
    <property type="project" value="TreeGrafter"/>
</dbReference>
<dbReference type="Proteomes" id="UP000054266">
    <property type="component" value="Unassembled WGS sequence"/>
</dbReference>
<dbReference type="AlphaFoldDB" id="A0A0D2CLJ3"/>
<sequence length="298" mass="34149">MSDLKTPTIVPIKAIPGLFIADRFAASSRQQLQGHNIVRIVSVLQRHETSRSINPHIVDAEVDADSGEAGHPARSGPEIRVLELDDDPLVDILQWLEETCDWIQEGLDRRNVDVEESSDRASDALPPGVLVHLMRRLQISYASALSLARESRPQITPNSGFERQLRVWEFCRYSVYDDDGRDGSVESGRVNNERREKPSYKAWKAERDNLLKKGEEHVNRARFSSLADMAARFGRRRQDDREGEGEVGRSRQNDVENDEGLEKSLGQDKRREAWERVQKMEREWNERLIRGQVQGQSQ</sequence>
<dbReference type="EC" id="3.1.3.48" evidence="2"/>
<evidence type="ECO:0000256" key="1">
    <source>
        <dbReference type="ARBA" id="ARBA00008601"/>
    </source>
</evidence>
<accession>A0A0D2CLJ3</accession>
<dbReference type="STRING" id="5601.A0A0D2CLJ3"/>
<comment type="similarity">
    <text evidence="1">Belongs to the protein-tyrosine phosphatase family. Non-receptor class dual specificity subfamily.</text>
</comment>
<reference evidence="7 8" key="1">
    <citation type="submission" date="2015-01" db="EMBL/GenBank/DDBJ databases">
        <title>The Genome Sequence of Capronia semiimmersa CBS27337.</title>
        <authorList>
            <consortium name="The Broad Institute Genomics Platform"/>
            <person name="Cuomo C."/>
            <person name="de Hoog S."/>
            <person name="Gorbushina A."/>
            <person name="Stielow B."/>
            <person name="Teixiera M."/>
            <person name="Abouelleil A."/>
            <person name="Chapman S.B."/>
            <person name="Priest M."/>
            <person name="Young S.K."/>
            <person name="Wortman J."/>
            <person name="Nusbaum C."/>
            <person name="Birren B."/>
        </authorList>
    </citation>
    <scope>NUCLEOTIDE SEQUENCE [LARGE SCALE GENOMIC DNA]</scope>
    <source>
        <strain evidence="7 8">CBS 27337</strain>
    </source>
</reference>
<dbReference type="SUPFAM" id="SSF52799">
    <property type="entry name" value="(Phosphotyrosine protein) phosphatases II"/>
    <property type="match status" value="1"/>
</dbReference>
<evidence type="ECO:0000256" key="3">
    <source>
        <dbReference type="ARBA" id="ARBA00022801"/>
    </source>
</evidence>
<keyword evidence="4" id="KW-0904">Protein phosphatase</keyword>
<dbReference type="EMBL" id="KN846960">
    <property type="protein sequence ID" value="KIW66106.1"/>
    <property type="molecule type" value="Genomic_DNA"/>
</dbReference>
<keyword evidence="3" id="KW-0378">Hydrolase</keyword>
<dbReference type="PANTHER" id="PTHR45848:SF4">
    <property type="entry name" value="DUAL SPECIFICITY PROTEIN PHOSPHATASE 12"/>
    <property type="match status" value="1"/>
</dbReference>
<evidence type="ECO:0000259" key="6">
    <source>
        <dbReference type="SMART" id="SM00195"/>
    </source>
</evidence>
<feature type="domain" description="Tyrosine-protein phosphatase" evidence="6">
    <location>
        <begin position="11"/>
        <end position="171"/>
    </location>
</feature>
<evidence type="ECO:0000313" key="7">
    <source>
        <dbReference type="EMBL" id="KIW66106.1"/>
    </source>
</evidence>
<feature type="region of interest" description="Disordered" evidence="5">
    <location>
        <begin position="233"/>
        <end position="272"/>
    </location>
</feature>
<feature type="compositionally biased region" description="Basic and acidic residues" evidence="5">
    <location>
        <begin position="236"/>
        <end position="272"/>
    </location>
</feature>
<organism evidence="7 8">
    <name type="scientific">Phialophora macrospora</name>
    <dbReference type="NCBI Taxonomy" id="1851006"/>
    <lineage>
        <taxon>Eukaryota</taxon>
        <taxon>Fungi</taxon>
        <taxon>Dikarya</taxon>
        <taxon>Ascomycota</taxon>
        <taxon>Pezizomycotina</taxon>
        <taxon>Eurotiomycetes</taxon>
        <taxon>Chaetothyriomycetidae</taxon>
        <taxon>Chaetothyriales</taxon>
        <taxon>Herpotrichiellaceae</taxon>
        <taxon>Phialophora</taxon>
    </lineage>
</organism>
<proteinExistence type="inferred from homology"/>
<dbReference type="InterPro" id="IPR020422">
    <property type="entry name" value="TYR_PHOSPHATASE_DUAL_dom"/>
</dbReference>
<gene>
    <name evidence="7" type="ORF">PV04_08310</name>
</gene>
<evidence type="ECO:0000256" key="5">
    <source>
        <dbReference type="SAM" id="MobiDB-lite"/>
    </source>
</evidence>
<protein>
    <recommendedName>
        <fullName evidence="2">protein-tyrosine-phosphatase</fullName>
        <ecNumber evidence="2">3.1.3.48</ecNumber>
    </recommendedName>
</protein>